<dbReference type="RefSeq" id="WP_073479729.1">
    <property type="nucleotide sequence ID" value="NZ_FQVN01000001.1"/>
</dbReference>
<dbReference type="InterPro" id="IPR011990">
    <property type="entry name" value="TPR-like_helical_dom_sf"/>
</dbReference>
<name>A0A1M4UZG6_STRHI</name>
<proteinExistence type="predicted"/>
<dbReference type="Proteomes" id="UP000184501">
    <property type="component" value="Unassembled WGS sequence"/>
</dbReference>
<gene>
    <name evidence="1" type="ORF">SAMN05444320_101589</name>
</gene>
<dbReference type="STRING" id="2017.SAMN05444320_101589"/>
<evidence type="ECO:0008006" key="3">
    <source>
        <dbReference type="Google" id="ProtNLM"/>
    </source>
</evidence>
<reference evidence="1 2" key="1">
    <citation type="submission" date="2016-11" db="EMBL/GenBank/DDBJ databases">
        <authorList>
            <person name="Jaros S."/>
            <person name="Januszkiewicz K."/>
            <person name="Wedrychowicz H."/>
        </authorList>
    </citation>
    <scope>NUCLEOTIDE SEQUENCE [LARGE SCALE GENOMIC DNA]</scope>
    <source>
        <strain evidence="1 2">DSM 44523</strain>
    </source>
</reference>
<keyword evidence="2" id="KW-1185">Reference proteome</keyword>
<dbReference type="OrthoDB" id="8450665at2"/>
<organism evidence="1 2">
    <name type="scientific">Streptoalloteichus hindustanus</name>
    <dbReference type="NCBI Taxonomy" id="2017"/>
    <lineage>
        <taxon>Bacteria</taxon>
        <taxon>Bacillati</taxon>
        <taxon>Actinomycetota</taxon>
        <taxon>Actinomycetes</taxon>
        <taxon>Pseudonocardiales</taxon>
        <taxon>Pseudonocardiaceae</taxon>
        <taxon>Streptoalloteichus</taxon>
    </lineage>
</organism>
<dbReference type="AlphaFoldDB" id="A0A1M4UZG6"/>
<protein>
    <recommendedName>
        <fullName evidence="3">Tetratricopeptide repeat-containing protein</fullName>
    </recommendedName>
</protein>
<sequence length="222" mass="24056">MDPNNPVIRLCVEGMQAEAEGRDADALALFQQAWDTATDDYEACVAAHYVARHQPTPELTLHWNRECLRLADLVADDRVSGFHASLHLNMGKAHQNLDEPEKAREHFVAAAEHVSAAPAGQYGDWIRFAVAEGLRATGTGTRRPADGPLPDLLAKLCARADLRALGLILPAYLGDLGTDDDQVRLSTALRMVHASRWLPDDEQAVLSEAISTLPGTKPPAGV</sequence>
<dbReference type="SUPFAM" id="SSF48452">
    <property type="entry name" value="TPR-like"/>
    <property type="match status" value="1"/>
</dbReference>
<evidence type="ECO:0000313" key="2">
    <source>
        <dbReference type="Proteomes" id="UP000184501"/>
    </source>
</evidence>
<accession>A0A1M4UZG6</accession>
<dbReference type="EMBL" id="FQVN01000001">
    <property type="protein sequence ID" value="SHE62072.1"/>
    <property type="molecule type" value="Genomic_DNA"/>
</dbReference>
<dbReference type="Gene3D" id="1.25.40.10">
    <property type="entry name" value="Tetratricopeptide repeat domain"/>
    <property type="match status" value="1"/>
</dbReference>
<evidence type="ECO:0000313" key="1">
    <source>
        <dbReference type="EMBL" id="SHE62072.1"/>
    </source>
</evidence>